<dbReference type="AlphaFoldDB" id="A0A1E3H5Q2"/>
<keyword evidence="4" id="KW-1185">Reference proteome</keyword>
<reference evidence="3 4" key="1">
    <citation type="submission" date="2016-07" db="EMBL/GenBank/DDBJ databases">
        <title>Draft Genome Sequence of Methylobrevis pamukkalensis PK2.</title>
        <authorList>
            <person name="Vasilenko O.V."/>
            <person name="Doronina N.V."/>
            <person name="Shmareva M.N."/>
            <person name="Tarlachkov S.V."/>
            <person name="Mustakhimov I."/>
            <person name="Trotsenko Y.A."/>
        </authorList>
    </citation>
    <scope>NUCLEOTIDE SEQUENCE [LARGE SCALE GENOMIC DNA]</scope>
    <source>
        <strain evidence="3 4">PK2</strain>
    </source>
</reference>
<evidence type="ECO:0000313" key="3">
    <source>
        <dbReference type="EMBL" id="ODN71647.1"/>
    </source>
</evidence>
<feature type="region of interest" description="Disordered" evidence="1">
    <location>
        <begin position="33"/>
        <end position="54"/>
    </location>
</feature>
<organism evidence="3 4">
    <name type="scientific">Methylobrevis pamukkalensis</name>
    <dbReference type="NCBI Taxonomy" id="1439726"/>
    <lineage>
        <taxon>Bacteria</taxon>
        <taxon>Pseudomonadati</taxon>
        <taxon>Pseudomonadota</taxon>
        <taxon>Alphaproteobacteria</taxon>
        <taxon>Hyphomicrobiales</taxon>
        <taxon>Pleomorphomonadaceae</taxon>
        <taxon>Methylobrevis</taxon>
    </lineage>
</organism>
<feature type="domain" description="dATP/dGTP diphosphohydrolase MazZ" evidence="2">
    <location>
        <begin position="2"/>
        <end position="43"/>
    </location>
</feature>
<dbReference type="InterPro" id="IPR007538">
    <property type="entry name" value="dATP/dGTP_dipphydrolase_MazZ"/>
</dbReference>
<gene>
    <name evidence="3" type="ORF">A6302_00984</name>
</gene>
<dbReference type="RefSeq" id="WP_169833494.1">
    <property type="nucleotide sequence ID" value="NZ_MCRJ01000016.1"/>
</dbReference>
<dbReference type="Proteomes" id="UP000094622">
    <property type="component" value="Unassembled WGS sequence"/>
</dbReference>
<evidence type="ECO:0000313" key="4">
    <source>
        <dbReference type="Proteomes" id="UP000094622"/>
    </source>
</evidence>
<evidence type="ECO:0000256" key="1">
    <source>
        <dbReference type="SAM" id="MobiDB-lite"/>
    </source>
</evidence>
<comment type="caution">
    <text evidence="3">The sequence shown here is derived from an EMBL/GenBank/DDBJ whole genome shotgun (WGS) entry which is preliminary data.</text>
</comment>
<proteinExistence type="predicted"/>
<dbReference type="EMBL" id="MCRJ01000016">
    <property type="protein sequence ID" value="ODN71647.1"/>
    <property type="molecule type" value="Genomic_DNA"/>
</dbReference>
<name>A0A1E3H5Q2_9HYPH</name>
<evidence type="ECO:0000259" key="2">
    <source>
        <dbReference type="Pfam" id="PF04447"/>
    </source>
</evidence>
<sequence>MITLAIDGYLRHGGSPETLLKDLCAKQAINLARDWPPPGEADAPVQHDRSGEPT</sequence>
<accession>A0A1E3H5Q2</accession>
<protein>
    <recommendedName>
        <fullName evidence="2">dATP/dGTP diphosphohydrolase MazZ domain-containing protein</fullName>
    </recommendedName>
</protein>
<dbReference type="Pfam" id="PF04447">
    <property type="entry name" value="dATP-dGTP_PPHyd"/>
    <property type="match status" value="1"/>
</dbReference>
<feature type="compositionally biased region" description="Basic and acidic residues" evidence="1">
    <location>
        <begin position="45"/>
        <end position="54"/>
    </location>
</feature>